<organism evidence="2">
    <name type="scientific">Aphanomyces astaci</name>
    <name type="common">Crayfish plague agent</name>
    <dbReference type="NCBI Taxonomy" id="112090"/>
    <lineage>
        <taxon>Eukaryota</taxon>
        <taxon>Sar</taxon>
        <taxon>Stramenopiles</taxon>
        <taxon>Oomycota</taxon>
        <taxon>Saprolegniomycetes</taxon>
        <taxon>Saprolegniales</taxon>
        <taxon>Verrucalvaceae</taxon>
        <taxon>Aphanomyces</taxon>
    </lineage>
</organism>
<accession>W4H2N4</accession>
<feature type="compositionally biased region" description="Basic and acidic residues" evidence="1">
    <location>
        <begin position="84"/>
        <end position="94"/>
    </location>
</feature>
<dbReference type="OrthoDB" id="126293at2759"/>
<protein>
    <submittedName>
        <fullName evidence="2">Uncharacterized protein</fullName>
    </submittedName>
</protein>
<sequence>MRIEFPEAMLEIMMDAMVQFARAGYDVKPRRQQWLSAEPLFDSPCLSVGNEHALDLELPGSDHRDAVEARYRSEHMTSPAARTPRVDRFDDRGRPRTSATARRLFRSQHGRRQTVAVDEAWSYGRPATFAAPGFGSTSGTALDMGQNDVHLRNAPALSKSPTFTKEERRVCMSAYNMYISQANALTANGVRPFITPVRACIEPVTKQRIAEWNM</sequence>
<reference evidence="2" key="1">
    <citation type="submission" date="2013-12" db="EMBL/GenBank/DDBJ databases">
        <title>The Genome Sequence of Aphanomyces astaci APO3.</title>
        <authorList>
            <consortium name="The Broad Institute Genomics Platform"/>
            <person name="Russ C."/>
            <person name="Tyler B."/>
            <person name="van West P."/>
            <person name="Dieguez-Uribeondo J."/>
            <person name="Young S.K."/>
            <person name="Zeng Q."/>
            <person name="Gargeya S."/>
            <person name="Fitzgerald M."/>
            <person name="Abouelleil A."/>
            <person name="Alvarado L."/>
            <person name="Chapman S.B."/>
            <person name="Gainer-Dewar J."/>
            <person name="Goldberg J."/>
            <person name="Griggs A."/>
            <person name="Gujja S."/>
            <person name="Hansen M."/>
            <person name="Howarth C."/>
            <person name="Imamovic A."/>
            <person name="Ireland A."/>
            <person name="Larimer J."/>
            <person name="McCowan C."/>
            <person name="Murphy C."/>
            <person name="Pearson M."/>
            <person name="Poon T.W."/>
            <person name="Priest M."/>
            <person name="Roberts A."/>
            <person name="Saif S."/>
            <person name="Shea T."/>
            <person name="Sykes S."/>
            <person name="Wortman J."/>
            <person name="Nusbaum C."/>
            <person name="Birren B."/>
        </authorList>
    </citation>
    <scope>NUCLEOTIDE SEQUENCE [LARGE SCALE GENOMIC DNA]</scope>
    <source>
        <strain evidence="2">APO3</strain>
    </source>
</reference>
<evidence type="ECO:0000256" key="1">
    <source>
        <dbReference type="SAM" id="MobiDB-lite"/>
    </source>
</evidence>
<evidence type="ECO:0000313" key="2">
    <source>
        <dbReference type="EMBL" id="ETV85504.1"/>
    </source>
</evidence>
<feature type="region of interest" description="Disordered" evidence="1">
    <location>
        <begin position="70"/>
        <end position="100"/>
    </location>
</feature>
<dbReference type="GeneID" id="20805222"/>
<dbReference type="AlphaFoldDB" id="W4H2N4"/>
<proteinExistence type="predicted"/>
<gene>
    <name evidence="2" type="ORF">H257_03226</name>
</gene>
<dbReference type="RefSeq" id="XP_009825522.1">
    <property type="nucleotide sequence ID" value="XM_009827220.1"/>
</dbReference>
<dbReference type="EMBL" id="KI913118">
    <property type="protein sequence ID" value="ETV85504.1"/>
    <property type="molecule type" value="Genomic_DNA"/>
</dbReference>
<name>W4H2N4_APHAT</name>
<dbReference type="VEuPathDB" id="FungiDB:H257_03226"/>